<dbReference type="AlphaFoldDB" id="A0ABD0JEZ3"/>
<protein>
    <recommendedName>
        <fullName evidence="5">Notum</fullName>
    </recommendedName>
</protein>
<dbReference type="Pfam" id="PF03283">
    <property type="entry name" value="PAE"/>
    <property type="match status" value="1"/>
</dbReference>
<keyword evidence="4" id="KW-1185">Reference proteome</keyword>
<dbReference type="SUPFAM" id="SSF54211">
    <property type="entry name" value="Ribosomal protein S5 domain 2-like"/>
    <property type="match status" value="1"/>
</dbReference>
<reference evidence="3 4" key="1">
    <citation type="journal article" date="2023" name="Sci. Data">
        <title>Genome assembly of the Korean intertidal mud-creeper Batillaria attramentaria.</title>
        <authorList>
            <person name="Patra A.K."/>
            <person name="Ho P.T."/>
            <person name="Jun S."/>
            <person name="Lee S.J."/>
            <person name="Kim Y."/>
            <person name="Won Y.J."/>
        </authorList>
    </citation>
    <scope>NUCLEOTIDE SEQUENCE [LARGE SCALE GENOMIC DNA]</scope>
    <source>
        <strain evidence="3">Wonlab-2016</strain>
    </source>
</reference>
<dbReference type="InterPro" id="IPR020568">
    <property type="entry name" value="Ribosomal_Su5_D2-typ_SF"/>
</dbReference>
<accession>A0ABD0JEZ3</accession>
<evidence type="ECO:0000256" key="2">
    <source>
        <dbReference type="SAM" id="MobiDB-lite"/>
    </source>
</evidence>
<organism evidence="3 4">
    <name type="scientific">Batillaria attramentaria</name>
    <dbReference type="NCBI Taxonomy" id="370345"/>
    <lineage>
        <taxon>Eukaryota</taxon>
        <taxon>Metazoa</taxon>
        <taxon>Spiralia</taxon>
        <taxon>Lophotrochozoa</taxon>
        <taxon>Mollusca</taxon>
        <taxon>Gastropoda</taxon>
        <taxon>Caenogastropoda</taxon>
        <taxon>Sorbeoconcha</taxon>
        <taxon>Cerithioidea</taxon>
        <taxon>Batillariidae</taxon>
        <taxon>Batillaria</taxon>
    </lineage>
</organism>
<feature type="non-terminal residue" evidence="3">
    <location>
        <position position="1"/>
    </location>
</feature>
<feature type="compositionally biased region" description="Basic and acidic residues" evidence="2">
    <location>
        <begin position="509"/>
        <end position="518"/>
    </location>
</feature>
<evidence type="ECO:0000313" key="4">
    <source>
        <dbReference type="Proteomes" id="UP001519460"/>
    </source>
</evidence>
<evidence type="ECO:0000256" key="1">
    <source>
        <dbReference type="ARBA" id="ARBA00010213"/>
    </source>
</evidence>
<feature type="region of interest" description="Disordered" evidence="2">
    <location>
        <begin position="505"/>
        <end position="559"/>
    </location>
</feature>
<comment type="caution">
    <text evidence="3">The sequence shown here is derived from an EMBL/GenBank/DDBJ whole genome shotgun (WGS) entry which is preliminary data.</text>
</comment>
<dbReference type="Proteomes" id="UP001519460">
    <property type="component" value="Unassembled WGS sequence"/>
</dbReference>
<dbReference type="EMBL" id="JACVVK020000488">
    <property type="protein sequence ID" value="KAK7471568.1"/>
    <property type="molecule type" value="Genomic_DNA"/>
</dbReference>
<feature type="compositionally biased region" description="Basic and acidic residues" evidence="2">
    <location>
        <begin position="541"/>
        <end position="557"/>
    </location>
</feature>
<gene>
    <name evidence="3" type="ORF">BaRGS_00035796</name>
</gene>
<name>A0ABD0JEZ3_9CAEN</name>
<dbReference type="PANTHER" id="PTHR21562:SF122">
    <property type="entry name" value="PALMITOLEOYL-PROTEIN CARBOXYLESTERASE NOTUM"/>
    <property type="match status" value="1"/>
</dbReference>
<evidence type="ECO:0008006" key="5">
    <source>
        <dbReference type="Google" id="ProtNLM"/>
    </source>
</evidence>
<comment type="similarity">
    <text evidence="1">Belongs to the pectinacetylesterase family. Notum subfamily.</text>
</comment>
<dbReference type="InterPro" id="IPR004963">
    <property type="entry name" value="PAE/NOTUM"/>
</dbReference>
<proteinExistence type="inferred from homology"/>
<dbReference type="PANTHER" id="PTHR21562">
    <property type="entry name" value="NOTUM-RELATED"/>
    <property type="match status" value="1"/>
</dbReference>
<evidence type="ECO:0000313" key="3">
    <source>
        <dbReference type="EMBL" id="KAK7471568.1"/>
    </source>
</evidence>
<sequence length="619" mass="69862">NEASKATLMADKGLRRLGNSKTAFAEYYIRKSPSSSKWIVFLEGKFPHTPPRPCSSKRVVFLDGAFQEMLQTSPNQESPLKSGFVHRTILGNVRGKGRERAELRQLAVSTGIGQVRLQCGFTRALFEVSAQITSPCYGAQEGPLDADFTKGVGRRREIEQHRRSQGAVRANAFVDLDKQNKLPTDTVTKCGTFLPQCPKRSKHSFGCGWFCFDQASCAERRRLMPDFMSSRKWPRHRKGTGILSWDPEENPYHYQANMVLIPYCSSDSWSGTKNKTKSEDFAFMGSLIVEEVIKKLMKKGLRKAKKLMLTGSSAGGTGVLVNIDRVAELVRTRAPQVEVRGLVDAGWFLDNEPYRGRPCHNAYSCSPIVSVQRGIQMWEPRLPEMCQAQYASEPWRCYFGHRLYPTLQTPVYIVQNLYDAAQIKVDNVFDENRGSDLSRDQWRYLLQLGEQVKATLLNTSAVFAPSCVSHDVLLNSEWHKLSIDGITLSQSIYCWEENGATFTSPCHHSRTDPARPDRIQTGAMSRNDTPLADAPPSSEAKPGRQTDADRSRRETDKASGSQCRKHLLDRCPWPHCNCSCPRCRWPATMNEVNQYFMKSLASVMDIDPQKMENVQLCGY</sequence>